<accession>A0ABW0KDD4</accession>
<comment type="caution">
    <text evidence="11">The sequence shown here is derived from an EMBL/GenBank/DDBJ whole genome shotgun (WGS) entry which is preliminary data.</text>
</comment>
<keyword evidence="4 10" id="KW-0812">Transmembrane</keyword>
<evidence type="ECO:0000313" key="11">
    <source>
        <dbReference type="EMBL" id="MFC5451390.1"/>
    </source>
</evidence>
<evidence type="ECO:0000256" key="6">
    <source>
        <dbReference type="ARBA" id="ARBA00023098"/>
    </source>
</evidence>
<keyword evidence="1" id="KW-1003">Cell membrane</keyword>
<keyword evidence="7 10" id="KW-0472">Membrane</keyword>
<keyword evidence="6" id="KW-0443">Lipid metabolism</keyword>
<evidence type="ECO:0000256" key="1">
    <source>
        <dbReference type="ARBA" id="ARBA00022475"/>
    </source>
</evidence>
<sequence>MIIWLTAGAFVSGSLMFSYWLGLLMSKNLKTVGDGNPGALNLWKASGYKFGLAGIVLDFLKGYLPVYAALGLVQGLGMIPIALAPIAGHAFSPFLKGKGGKAIAVTFGVWSGLTMFEVSLAYAVIMAVLVVILRFANRGGLSITEADGLQVVTGMLLVGVYLYARSFTLVVWWVWLGTFVLLVYTHRREVWACWNKIKS</sequence>
<keyword evidence="3 11" id="KW-0808">Transferase</keyword>
<evidence type="ECO:0000256" key="3">
    <source>
        <dbReference type="ARBA" id="ARBA00022679"/>
    </source>
</evidence>
<dbReference type="RefSeq" id="WP_270880168.1">
    <property type="nucleotide sequence ID" value="NZ_JAQFVF010000030.1"/>
</dbReference>
<feature type="transmembrane region" description="Helical" evidence="10">
    <location>
        <begin position="107"/>
        <end position="136"/>
    </location>
</feature>
<protein>
    <submittedName>
        <fullName evidence="11">Glycerol-3-phosphate acyltransferase</fullName>
        <ecNumber evidence="11">2.3.1.275</ecNumber>
    </submittedName>
</protein>
<feature type="transmembrane region" description="Helical" evidence="10">
    <location>
        <begin position="170"/>
        <end position="186"/>
    </location>
</feature>
<name>A0ABW0KDD4_9BACL</name>
<keyword evidence="8" id="KW-0594">Phospholipid biosynthesis</keyword>
<evidence type="ECO:0000256" key="4">
    <source>
        <dbReference type="ARBA" id="ARBA00022692"/>
    </source>
</evidence>
<evidence type="ECO:0000256" key="7">
    <source>
        <dbReference type="ARBA" id="ARBA00023136"/>
    </source>
</evidence>
<proteinExistence type="predicted"/>
<keyword evidence="5 10" id="KW-1133">Transmembrane helix</keyword>
<dbReference type="Proteomes" id="UP001596044">
    <property type="component" value="Unassembled WGS sequence"/>
</dbReference>
<reference evidence="12" key="1">
    <citation type="journal article" date="2019" name="Int. J. Syst. Evol. Microbiol.">
        <title>The Global Catalogue of Microorganisms (GCM) 10K type strain sequencing project: providing services to taxonomists for standard genome sequencing and annotation.</title>
        <authorList>
            <consortium name="The Broad Institute Genomics Platform"/>
            <consortium name="The Broad Institute Genome Sequencing Center for Infectious Disease"/>
            <person name="Wu L."/>
            <person name="Ma J."/>
        </authorList>
    </citation>
    <scope>NUCLEOTIDE SEQUENCE [LARGE SCALE GENOMIC DNA]</scope>
    <source>
        <strain evidence="12">KACC 11904</strain>
    </source>
</reference>
<evidence type="ECO:0000256" key="2">
    <source>
        <dbReference type="ARBA" id="ARBA00022516"/>
    </source>
</evidence>
<feature type="transmembrane region" description="Helical" evidence="10">
    <location>
        <begin position="67"/>
        <end position="87"/>
    </location>
</feature>
<dbReference type="Pfam" id="PF02660">
    <property type="entry name" value="G3P_acyltransf"/>
    <property type="match status" value="1"/>
</dbReference>
<keyword evidence="9" id="KW-1208">Phospholipid metabolism</keyword>
<keyword evidence="11" id="KW-0012">Acyltransferase</keyword>
<evidence type="ECO:0000256" key="8">
    <source>
        <dbReference type="ARBA" id="ARBA00023209"/>
    </source>
</evidence>
<dbReference type="SMART" id="SM01207">
    <property type="entry name" value="G3P_acyltransf"/>
    <property type="match status" value="1"/>
</dbReference>
<evidence type="ECO:0000256" key="9">
    <source>
        <dbReference type="ARBA" id="ARBA00023264"/>
    </source>
</evidence>
<dbReference type="PANTHER" id="PTHR30309:SF1">
    <property type="entry name" value="GLYCEROL-3-PHOSPHATE ACYLTRANSFERASE 1"/>
    <property type="match status" value="1"/>
</dbReference>
<dbReference type="EMBL" id="JBHSMJ010000032">
    <property type="protein sequence ID" value="MFC5451390.1"/>
    <property type="molecule type" value="Genomic_DNA"/>
</dbReference>
<keyword evidence="2" id="KW-0444">Lipid biosynthesis</keyword>
<dbReference type="PANTHER" id="PTHR30309">
    <property type="entry name" value="INNER MEMBRANE PROTEIN YGIH"/>
    <property type="match status" value="1"/>
</dbReference>
<evidence type="ECO:0000256" key="5">
    <source>
        <dbReference type="ARBA" id="ARBA00022989"/>
    </source>
</evidence>
<gene>
    <name evidence="11" type="ORF">ACFPOG_24440</name>
</gene>
<evidence type="ECO:0000313" key="12">
    <source>
        <dbReference type="Proteomes" id="UP001596044"/>
    </source>
</evidence>
<dbReference type="InterPro" id="IPR003811">
    <property type="entry name" value="G3P_acylTferase_PlsY"/>
</dbReference>
<dbReference type="GO" id="GO:0016746">
    <property type="term" value="F:acyltransferase activity"/>
    <property type="evidence" value="ECO:0007669"/>
    <property type="project" value="UniProtKB-KW"/>
</dbReference>
<keyword evidence="12" id="KW-1185">Reference proteome</keyword>
<dbReference type="EC" id="2.3.1.275" evidence="11"/>
<evidence type="ECO:0000256" key="10">
    <source>
        <dbReference type="SAM" id="Phobius"/>
    </source>
</evidence>
<organism evidence="11 12">
    <name type="scientific">Paenibacillus aestuarii</name>
    <dbReference type="NCBI Taxonomy" id="516965"/>
    <lineage>
        <taxon>Bacteria</taxon>
        <taxon>Bacillati</taxon>
        <taxon>Bacillota</taxon>
        <taxon>Bacilli</taxon>
        <taxon>Bacillales</taxon>
        <taxon>Paenibacillaceae</taxon>
        <taxon>Paenibacillus</taxon>
    </lineage>
</organism>